<dbReference type="PANTHER" id="PTHR11548">
    <property type="entry name" value="THYMIDYLATE SYNTHASE 1"/>
    <property type="match status" value="1"/>
</dbReference>
<evidence type="ECO:0000256" key="2">
    <source>
        <dbReference type="ARBA" id="ARBA00022490"/>
    </source>
</evidence>
<protein>
    <recommendedName>
        <fullName evidence="1 6">Thymidylate synthase</fullName>
        <shortName evidence="6">TS</shortName>
        <shortName evidence="6">TSase</shortName>
        <ecNumber evidence="1 6">2.1.1.45</ecNumber>
    </recommendedName>
</protein>
<keyword evidence="10" id="KW-1185">Reference proteome</keyword>
<evidence type="ECO:0000256" key="6">
    <source>
        <dbReference type="HAMAP-Rule" id="MF_00008"/>
    </source>
</evidence>
<comment type="subcellular location">
    <subcellularLocation>
        <location evidence="6">Cytoplasm</location>
    </subcellularLocation>
</comment>
<dbReference type="NCBIfam" id="NF002497">
    <property type="entry name" value="PRK01827.1-3"/>
    <property type="match status" value="1"/>
</dbReference>
<evidence type="ECO:0000313" key="9">
    <source>
        <dbReference type="EMBL" id="QJG66746.1"/>
    </source>
</evidence>
<dbReference type="GO" id="GO:0032259">
    <property type="term" value="P:methylation"/>
    <property type="evidence" value="ECO:0007669"/>
    <property type="project" value="UniProtKB-KW"/>
</dbReference>
<dbReference type="HAMAP" id="MF_00008">
    <property type="entry name" value="Thymidy_synth_bact"/>
    <property type="match status" value="1"/>
</dbReference>
<dbReference type="PRINTS" id="PR00108">
    <property type="entry name" value="THYMDSNTHASE"/>
</dbReference>
<comment type="caution">
    <text evidence="6">Lacks conserved residue(s) required for the propagation of feature annotation.</text>
</comment>
<evidence type="ECO:0000256" key="3">
    <source>
        <dbReference type="ARBA" id="ARBA00022603"/>
    </source>
</evidence>
<dbReference type="InterPro" id="IPR020940">
    <property type="entry name" value="Thymidylate_synthase_AS"/>
</dbReference>
<keyword evidence="2 6" id="KW-0963">Cytoplasm</keyword>
<feature type="binding site" evidence="6">
    <location>
        <position position="288"/>
    </location>
    <ligand>
        <name>(6R)-5,10-methylene-5,6,7,8-tetrahydrofolate</name>
        <dbReference type="ChEBI" id="CHEBI:15636"/>
    </ligand>
</feature>
<evidence type="ECO:0000256" key="4">
    <source>
        <dbReference type="ARBA" id="ARBA00022679"/>
    </source>
</evidence>
<feature type="binding site" description="in other chain" evidence="6">
    <location>
        <begin position="232"/>
        <end position="234"/>
    </location>
    <ligand>
        <name>dUMP</name>
        <dbReference type="ChEBI" id="CHEBI:246422"/>
        <note>ligand shared between dimeric partners</note>
    </ligand>
</feature>
<keyword evidence="3 6" id="KW-0489">Methyltransferase</keyword>
<evidence type="ECO:0000259" key="8">
    <source>
        <dbReference type="Pfam" id="PF00303"/>
    </source>
</evidence>
<feature type="binding site" description="in other chain" evidence="6">
    <location>
        <begin position="191"/>
        <end position="194"/>
    </location>
    <ligand>
        <name>dUMP</name>
        <dbReference type="ChEBI" id="CHEBI:246422"/>
        <note>ligand shared between dimeric partners</note>
    </ligand>
</feature>
<dbReference type="GO" id="GO:0006235">
    <property type="term" value="P:dTTP biosynthetic process"/>
    <property type="evidence" value="ECO:0007669"/>
    <property type="project" value="UniProtKB-UniRule"/>
</dbReference>
<reference evidence="9 10" key="1">
    <citation type="submission" date="2020-04" db="EMBL/GenBank/DDBJ databases">
        <title>Novel Mycoplasma species detected in Phocoena phocoena (harbor porpoise) from the USA.</title>
        <authorList>
            <person name="Volokhov D.V."/>
        </authorList>
    </citation>
    <scope>NUCLEOTIDE SEQUENCE [LARGE SCALE GENOMIC DNA]</scope>
    <source>
        <strain evidence="9 10">Phocoena C-264-GEN</strain>
    </source>
</reference>
<accession>A0A858U7P2</accession>
<feature type="binding site" description="in other chain" evidence="6">
    <location>
        <position position="202"/>
    </location>
    <ligand>
        <name>dUMP</name>
        <dbReference type="ChEBI" id="CHEBI:246422"/>
        <note>ligand shared between dimeric partners</note>
    </ligand>
</feature>
<sequence length="289" mass="33379">MKQYLDLLKEVSSKGKNKSDRTNTGTISLFGTQSRFDLSKGFPLVTTKKMAWKSIVIELLWIIKGDTNIKFLVDNNVRIWNEWPYENFKKSPNYNNETMAEFVEKIKKDESFAKIYGTLGPVYGKQWRDFLGVDQLSRVINDIKNNPFSRRHIVSAWNPVEIDQMALPPCHAFFQFFVSEDKKLSLQLYQRSGDLFLGVPFNIASYSLLLTMVAQVCDLEVGEFIHTIGDAHIYSNHIEQVELQLTREPLKLPTLVLNKNIKNIEDFTYEDIQLVDYESHEKIAGKVAV</sequence>
<dbReference type="NCBIfam" id="TIGR03284">
    <property type="entry name" value="thym_sym"/>
    <property type="match status" value="1"/>
</dbReference>
<dbReference type="Gene3D" id="3.30.572.10">
    <property type="entry name" value="Thymidylate synthase/dCMP hydroxymethylase domain"/>
    <property type="match status" value="1"/>
</dbReference>
<dbReference type="InterPro" id="IPR023451">
    <property type="entry name" value="Thymidate_synth/dCMP_Mease_dom"/>
</dbReference>
<feature type="binding site" evidence="6">
    <location>
        <begin position="150"/>
        <end position="151"/>
    </location>
    <ligand>
        <name>dUMP</name>
        <dbReference type="ChEBI" id="CHEBI:246422"/>
        <note>ligand shared between dimeric partners</note>
    </ligand>
</feature>
<feature type="active site" evidence="7">
    <location>
        <position position="170"/>
    </location>
</feature>
<dbReference type="KEGG" id="mphe:HGG69_00145"/>
<dbReference type="EC" id="2.1.1.45" evidence="1 6"/>
<dbReference type="AlphaFoldDB" id="A0A858U7P2"/>
<dbReference type="InterPro" id="IPR036926">
    <property type="entry name" value="Thymidate_synth/dCMP_Mease_sf"/>
</dbReference>
<dbReference type="Proteomes" id="UP000501060">
    <property type="component" value="Chromosome"/>
</dbReference>
<dbReference type="PANTHER" id="PTHR11548:SF9">
    <property type="entry name" value="THYMIDYLATE SYNTHASE"/>
    <property type="match status" value="1"/>
</dbReference>
<gene>
    <name evidence="6" type="primary">thyA</name>
    <name evidence="9" type="ORF">HGG69_00145</name>
</gene>
<feature type="domain" description="Thymidylate synthase/dCMP hydroxymethylase" evidence="8">
    <location>
        <begin position="2"/>
        <end position="289"/>
    </location>
</feature>
<dbReference type="UniPathway" id="UPA00575"/>
<feature type="binding site" description="in other chain" evidence="6">
    <location>
        <position position="21"/>
    </location>
    <ligand>
        <name>dUMP</name>
        <dbReference type="ChEBI" id="CHEBI:246422"/>
        <note>ligand shared between dimeric partners</note>
    </ligand>
</feature>
<organism evidence="9 10">
    <name type="scientific">Mycoplasma phocoenae</name>
    <dbReference type="NCBI Taxonomy" id="754517"/>
    <lineage>
        <taxon>Bacteria</taxon>
        <taxon>Bacillati</taxon>
        <taxon>Mycoplasmatota</taxon>
        <taxon>Mollicutes</taxon>
        <taxon>Mycoplasmataceae</taxon>
        <taxon>Mycoplasma</taxon>
    </lineage>
</organism>
<feature type="active site" description="Nucleophile" evidence="6">
    <location>
        <position position="170"/>
    </location>
</feature>
<comment type="pathway">
    <text evidence="6">Pyrimidine metabolism; dTTP biosynthesis.</text>
</comment>
<comment type="similarity">
    <text evidence="6">Belongs to the thymidylate synthase family. Bacterial-type ThyA subfamily.</text>
</comment>
<feature type="binding site" evidence="6">
    <location>
        <position position="194"/>
    </location>
    <ligand>
        <name>(6R)-5,10-methylene-5,6,7,8-tetrahydrofolate</name>
        <dbReference type="ChEBI" id="CHEBI:15636"/>
    </ligand>
</feature>
<dbReference type="NCBIfam" id="NF002496">
    <property type="entry name" value="PRK01827.1-2"/>
    <property type="match status" value="1"/>
</dbReference>
<dbReference type="Pfam" id="PF00303">
    <property type="entry name" value="Thymidylat_synt"/>
    <property type="match status" value="1"/>
</dbReference>
<dbReference type="CDD" id="cd00351">
    <property type="entry name" value="TS_Pyrimidine_HMase"/>
    <property type="match status" value="1"/>
</dbReference>
<evidence type="ECO:0000256" key="5">
    <source>
        <dbReference type="ARBA" id="ARBA00022727"/>
    </source>
</evidence>
<dbReference type="RefSeq" id="WP_169604797.1">
    <property type="nucleotide sequence ID" value="NZ_CP051481.1"/>
</dbReference>
<name>A0A858U7P2_9MOLU</name>
<dbReference type="InterPro" id="IPR000398">
    <property type="entry name" value="Thymidylate_synthase"/>
</dbReference>
<comment type="subunit">
    <text evidence="6">Homodimer.</text>
</comment>
<dbReference type="GO" id="GO:0005829">
    <property type="term" value="C:cytosol"/>
    <property type="evidence" value="ECO:0007669"/>
    <property type="project" value="TreeGrafter"/>
</dbReference>
<evidence type="ECO:0000313" key="10">
    <source>
        <dbReference type="Proteomes" id="UP000501060"/>
    </source>
</evidence>
<dbReference type="InterPro" id="IPR045097">
    <property type="entry name" value="Thymidate_synth/dCMP_Mease"/>
</dbReference>
<proteinExistence type="inferred from homology"/>
<keyword evidence="5 6" id="KW-0545">Nucleotide biosynthesis</keyword>
<keyword evidence="4 6" id="KW-0808">Transferase</keyword>
<dbReference type="SUPFAM" id="SSF55831">
    <property type="entry name" value="Thymidylate synthase/dCMP hydroxymethylase"/>
    <property type="match status" value="1"/>
</dbReference>
<dbReference type="GO" id="GO:0004799">
    <property type="term" value="F:thymidylate synthase activity"/>
    <property type="evidence" value="ECO:0007669"/>
    <property type="project" value="UniProtKB-UniRule"/>
</dbReference>
<dbReference type="GO" id="GO:0006231">
    <property type="term" value="P:dTMP biosynthetic process"/>
    <property type="evidence" value="ECO:0007669"/>
    <property type="project" value="UniProtKB-UniRule"/>
</dbReference>
<dbReference type="EMBL" id="CP051481">
    <property type="protein sequence ID" value="QJG66746.1"/>
    <property type="molecule type" value="Genomic_DNA"/>
</dbReference>
<comment type="catalytic activity">
    <reaction evidence="6">
        <text>dUMP + (6R)-5,10-methylene-5,6,7,8-tetrahydrofolate = 7,8-dihydrofolate + dTMP</text>
        <dbReference type="Rhea" id="RHEA:12104"/>
        <dbReference type="ChEBI" id="CHEBI:15636"/>
        <dbReference type="ChEBI" id="CHEBI:57451"/>
        <dbReference type="ChEBI" id="CHEBI:63528"/>
        <dbReference type="ChEBI" id="CHEBI:246422"/>
        <dbReference type="EC" id="2.1.1.45"/>
    </reaction>
</comment>
<evidence type="ECO:0000256" key="1">
    <source>
        <dbReference type="ARBA" id="ARBA00011947"/>
    </source>
</evidence>
<dbReference type="PROSITE" id="PS00091">
    <property type="entry name" value="THYMIDYLATE_SYNTHASE"/>
    <property type="match status" value="1"/>
</dbReference>
<evidence type="ECO:0000256" key="7">
    <source>
        <dbReference type="PROSITE-ProRule" id="PRU10016"/>
    </source>
</evidence>
<comment type="function">
    <text evidence="6">Catalyzes the reductive methylation of 2'-deoxyuridine-5'-monophosphate (dUMP) to 2'-deoxythymidine-5'-monophosphate (dTMP) while utilizing 5,10-methylenetetrahydrofolate (mTHF) as the methyl donor and reductant in the reaction, yielding dihydrofolate (DHF) as a by-product. This enzymatic reaction provides an intracellular de novo source of dTMP, an essential precursor for DNA biosynthesis.</text>
</comment>